<dbReference type="PANTHER" id="PTHR13723:SF189">
    <property type="entry name" value="A DISINTEGRIN AND METALLOPROTEINASE WITH THROMBOSPONDIN MOTIFS 12"/>
    <property type="match status" value="1"/>
</dbReference>
<dbReference type="GO" id="GO:0030198">
    <property type="term" value="P:extracellular matrix organization"/>
    <property type="evidence" value="ECO:0007669"/>
    <property type="project" value="InterPro"/>
</dbReference>
<dbReference type="InterPro" id="IPR050439">
    <property type="entry name" value="ADAMTS_ADAMTS-like"/>
</dbReference>
<dbReference type="Proteomes" id="UP000472273">
    <property type="component" value="Unplaced"/>
</dbReference>
<protein>
    <recommendedName>
        <fullName evidence="5">ADAMTS/ADAMTS-like cysteine-rich domain-containing protein</fullName>
    </recommendedName>
</protein>
<accession>A0A670ZSB0</accession>
<dbReference type="PROSITE" id="PS50092">
    <property type="entry name" value="TSP1"/>
    <property type="match status" value="1"/>
</dbReference>
<dbReference type="InterPro" id="IPR013273">
    <property type="entry name" value="ADAMTS/ADAMTS-like"/>
</dbReference>
<dbReference type="InterPro" id="IPR045371">
    <property type="entry name" value="ADAMTS_CR_3"/>
</dbReference>
<dbReference type="PANTHER" id="PTHR13723">
    <property type="entry name" value="ADAMTS A DISINTEGRIN AND METALLOPROTEASE WITH THROMBOSPONDIN MOTIFS PROTEASE"/>
    <property type="match status" value="1"/>
</dbReference>
<dbReference type="Pfam" id="PF19236">
    <property type="entry name" value="ADAMTS_CR_3"/>
    <property type="match status" value="1"/>
</dbReference>
<dbReference type="GeneTree" id="ENSGT00940000155855"/>
<dbReference type="GO" id="GO:0004222">
    <property type="term" value="F:metalloendopeptidase activity"/>
    <property type="evidence" value="ECO:0007669"/>
    <property type="project" value="TreeGrafter"/>
</dbReference>
<dbReference type="Gene3D" id="2.20.100.10">
    <property type="entry name" value="Thrombospondin type-1 (TSP1) repeat"/>
    <property type="match status" value="1"/>
</dbReference>
<evidence type="ECO:0000256" key="2">
    <source>
        <dbReference type="ARBA" id="ARBA00022525"/>
    </source>
</evidence>
<dbReference type="Gene3D" id="2.60.120.830">
    <property type="match status" value="1"/>
</dbReference>
<evidence type="ECO:0000259" key="5">
    <source>
        <dbReference type="Pfam" id="PF19236"/>
    </source>
</evidence>
<dbReference type="GO" id="GO:0031012">
    <property type="term" value="C:extracellular matrix"/>
    <property type="evidence" value="ECO:0007669"/>
    <property type="project" value="TreeGrafter"/>
</dbReference>
<dbReference type="SMART" id="SM00209">
    <property type="entry name" value="TSP1"/>
    <property type="match status" value="1"/>
</dbReference>
<dbReference type="SUPFAM" id="SSF82895">
    <property type="entry name" value="TSP-1 type 1 repeat"/>
    <property type="match status" value="1"/>
</dbReference>
<keyword evidence="3 4" id="KW-1015">Disulfide bond</keyword>
<sequence length="218" mass="25006">MPNWIFPPDPSHLLLYYSSPEAINGAWGSWSPWSHCTRTCGAGIQAAERHWKYCTGERKHYRMCNVKGCQKSRPNFREMQCSEFDTVAYKNEFYQWIPIYNTANPCELQCQPTNQHFSEKMLDAVIDGTPCFEGNSYRDVCINGMCKTVGCDYEINSNATEDQCGVCLGDGSSCQTVKITFNQSEGFGKETFPHTINLLYPFQIFCINRESKKNKLYK</sequence>
<dbReference type="InterPro" id="IPR036383">
    <property type="entry name" value="TSP1_rpt_sf"/>
</dbReference>
<feature type="disulfide bond" evidence="4">
    <location>
        <begin position="40"/>
        <end position="69"/>
    </location>
</feature>
<evidence type="ECO:0000313" key="6">
    <source>
        <dbReference type="Ensembl" id="ENSPTXP00000025709.1"/>
    </source>
</evidence>
<dbReference type="OMA" id="TIFQWKD"/>
<name>A0A670ZSB0_PSETE</name>
<feature type="domain" description="ADAMTS/ADAMTS-like cysteine-rich" evidence="5">
    <location>
        <begin position="92"/>
        <end position="174"/>
    </location>
</feature>
<evidence type="ECO:0000313" key="7">
    <source>
        <dbReference type="Proteomes" id="UP000472273"/>
    </source>
</evidence>
<comment type="subcellular location">
    <subcellularLocation>
        <location evidence="1">Secreted</location>
    </subcellularLocation>
</comment>
<feature type="disulfide bond" evidence="4">
    <location>
        <begin position="36"/>
        <end position="64"/>
    </location>
</feature>
<reference evidence="6" key="1">
    <citation type="submission" date="2025-08" db="UniProtKB">
        <authorList>
            <consortium name="Ensembl"/>
        </authorList>
    </citation>
    <scope>IDENTIFICATION</scope>
</reference>
<dbReference type="GO" id="GO:0006508">
    <property type="term" value="P:proteolysis"/>
    <property type="evidence" value="ECO:0007669"/>
    <property type="project" value="TreeGrafter"/>
</dbReference>
<keyword evidence="2" id="KW-0964">Secreted</keyword>
<reference evidence="6" key="2">
    <citation type="submission" date="2025-09" db="UniProtKB">
        <authorList>
            <consortium name="Ensembl"/>
        </authorList>
    </citation>
    <scope>IDENTIFICATION</scope>
</reference>
<evidence type="ECO:0000256" key="4">
    <source>
        <dbReference type="PIRSR" id="PIRSR613273-3"/>
    </source>
</evidence>
<proteinExistence type="predicted"/>
<organism evidence="6 7">
    <name type="scientific">Pseudonaja textilis</name>
    <name type="common">Eastern brown snake</name>
    <dbReference type="NCBI Taxonomy" id="8673"/>
    <lineage>
        <taxon>Eukaryota</taxon>
        <taxon>Metazoa</taxon>
        <taxon>Chordata</taxon>
        <taxon>Craniata</taxon>
        <taxon>Vertebrata</taxon>
        <taxon>Euteleostomi</taxon>
        <taxon>Lepidosauria</taxon>
        <taxon>Squamata</taxon>
        <taxon>Bifurcata</taxon>
        <taxon>Unidentata</taxon>
        <taxon>Episquamata</taxon>
        <taxon>Toxicofera</taxon>
        <taxon>Serpentes</taxon>
        <taxon>Colubroidea</taxon>
        <taxon>Elapidae</taxon>
        <taxon>Hydrophiinae</taxon>
        <taxon>Pseudonaja</taxon>
    </lineage>
</organism>
<evidence type="ECO:0000256" key="3">
    <source>
        <dbReference type="ARBA" id="ARBA00023157"/>
    </source>
</evidence>
<keyword evidence="7" id="KW-1185">Reference proteome</keyword>
<dbReference type="AlphaFoldDB" id="A0A670ZSB0"/>
<dbReference type="Ensembl" id="ENSPTXT00000026507.1">
    <property type="protein sequence ID" value="ENSPTXP00000025709.1"/>
    <property type="gene ID" value="ENSPTXG00000017882.1"/>
</dbReference>
<dbReference type="InterPro" id="IPR000884">
    <property type="entry name" value="TSP1_rpt"/>
</dbReference>
<evidence type="ECO:0000256" key="1">
    <source>
        <dbReference type="ARBA" id="ARBA00004613"/>
    </source>
</evidence>
<dbReference type="Pfam" id="PF00090">
    <property type="entry name" value="TSP_1"/>
    <property type="match status" value="1"/>
</dbReference>
<dbReference type="GO" id="GO:0005576">
    <property type="term" value="C:extracellular region"/>
    <property type="evidence" value="ECO:0007669"/>
    <property type="project" value="UniProtKB-SubCell"/>
</dbReference>
<dbReference type="PRINTS" id="PR01857">
    <property type="entry name" value="ADAMTSFAMILY"/>
</dbReference>